<feature type="transmembrane region" description="Helical" evidence="11">
    <location>
        <begin position="120"/>
        <end position="140"/>
    </location>
</feature>
<keyword evidence="4 11" id="KW-0337">GPI-anchor biosynthesis</keyword>
<comment type="subcellular location">
    <subcellularLocation>
        <location evidence="1 11">Endoplasmic reticulum membrane</location>
        <topology evidence="1 11">Multi-pass membrane protein</topology>
    </subcellularLocation>
</comment>
<dbReference type="GO" id="GO:0031501">
    <property type="term" value="C:mannosyltransferase complex"/>
    <property type="evidence" value="ECO:0007669"/>
    <property type="project" value="TreeGrafter"/>
</dbReference>
<evidence type="ECO:0000256" key="7">
    <source>
        <dbReference type="ARBA" id="ARBA00022692"/>
    </source>
</evidence>
<evidence type="ECO:0000256" key="9">
    <source>
        <dbReference type="ARBA" id="ARBA00022989"/>
    </source>
</evidence>
<reference evidence="12" key="1">
    <citation type="submission" date="2024-06" db="UniProtKB">
        <authorList>
            <consortium name="RefSeq"/>
        </authorList>
    </citation>
    <scope>NUCLEOTIDE SEQUENCE [LARGE SCALE GENOMIC DNA]</scope>
</reference>
<evidence type="ECO:0000256" key="8">
    <source>
        <dbReference type="ARBA" id="ARBA00022824"/>
    </source>
</evidence>
<keyword evidence="9 11" id="KW-1133">Transmembrane helix</keyword>
<keyword evidence="5 11" id="KW-0328">Glycosyltransferase</keyword>
<evidence type="ECO:0000313" key="12">
    <source>
        <dbReference type="Proteomes" id="UP000694844"/>
    </source>
</evidence>
<feature type="transmembrane region" description="Helical" evidence="11">
    <location>
        <begin position="411"/>
        <end position="429"/>
    </location>
</feature>
<dbReference type="GeneID" id="111119818"/>
<organism evidence="12 13">
    <name type="scientific">Crassostrea virginica</name>
    <name type="common">Eastern oyster</name>
    <dbReference type="NCBI Taxonomy" id="6565"/>
    <lineage>
        <taxon>Eukaryota</taxon>
        <taxon>Metazoa</taxon>
        <taxon>Spiralia</taxon>
        <taxon>Lophotrochozoa</taxon>
        <taxon>Mollusca</taxon>
        <taxon>Bivalvia</taxon>
        <taxon>Autobranchia</taxon>
        <taxon>Pteriomorphia</taxon>
        <taxon>Ostreida</taxon>
        <taxon>Ostreoidea</taxon>
        <taxon>Ostreidae</taxon>
        <taxon>Crassostrea</taxon>
    </lineage>
</organism>
<feature type="transmembrane region" description="Helical" evidence="11">
    <location>
        <begin position="212"/>
        <end position="234"/>
    </location>
</feature>
<evidence type="ECO:0000256" key="1">
    <source>
        <dbReference type="ARBA" id="ARBA00004477"/>
    </source>
</evidence>
<dbReference type="KEGG" id="cvn:111119818"/>
<dbReference type="EC" id="2.4.1.-" evidence="11"/>
<keyword evidence="7 11" id="KW-0812">Transmembrane</keyword>
<dbReference type="Pfam" id="PF04188">
    <property type="entry name" value="Mannosyl_trans2"/>
    <property type="match status" value="1"/>
</dbReference>
<feature type="transmembrane region" description="Helical" evidence="11">
    <location>
        <begin position="89"/>
        <end position="114"/>
    </location>
</feature>
<dbReference type="PANTHER" id="PTHR12468:SF2">
    <property type="entry name" value="GPI MANNOSYLTRANSFERASE 2"/>
    <property type="match status" value="1"/>
</dbReference>
<dbReference type="RefSeq" id="XP_022316037.1">
    <property type="nucleotide sequence ID" value="XM_022460329.1"/>
</dbReference>
<feature type="transmembrane region" description="Helical" evidence="11">
    <location>
        <begin position="254"/>
        <end position="287"/>
    </location>
</feature>
<evidence type="ECO:0000256" key="6">
    <source>
        <dbReference type="ARBA" id="ARBA00022679"/>
    </source>
</evidence>
<evidence type="ECO:0000256" key="2">
    <source>
        <dbReference type="ARBA" id="ARBA00004687"/>
    </source>
</evidence>
<dbReference type="GO" id="GO:0005789">
    <property type="term" value="C:endoplasmic reticulum membrane"/>
    <property type="evidence" value="ECO:0007669"/>
    <property type="project" value="UniProtKB-SubCell"/>
</dbReference>
<comment type="function">
    <text evidence="11">Mannosyltransferase involved in glycosylphosphatidylinositol-anchor biosynthesis.</text>
</comment>
<evidence type="ECO:0000313" key="13">
    <source>
        <dbReference type="RefSeq" id="XP_022316037.1"/>
    </source>
</evidence>
<dbReference type="PANTHER" id="PTHR12468">
    <property type="entry name" value="GPI MANNOSYLTRANSFERASE 2"/>
    <property type="match status" value="1"/>
</dbReference>
<evidence type="ECO:0000256" key="11">
    <source>
        <dbReference type="RuleBase" id="RU363112"/>
    </source>
</evidence>
<keyword evidence="10 11" id="KW-0472">Membrane</keyword>
<dbReference type="UniPathway" id="UPA00196"/>
<dbReference type="AlphaFoldDB" id="A0A8B8CJM1"/>
<comment type="pathway">
    <text evidence="2 11">Glycolipid biosynthesis; glycosylphosphatidylinositol-anchor biosynthesis.</text>
</comment>
<reference evidence="13" key="2">
    <citation type="submission" date="2025-08" db="UniProtKB">
        <authorList>
            <consortium name="RefSeq"/>
        </authorList>
    </citation>
    <scope>IDENTIFICATION</scope>
    <source>
        <tissue evidence="13">Whole sample</tissue>
    </source>
</reference>
<comment type="similarity">
    <text evidence="3 11">Belongs to the PIGV family.</text>
</comment>
<evidence type="ECO:0000256" key="5">
    <source>
        <dbReference type="ARBA" id="ARBA00022676"/>
    </source>
</evidence>
<feature type="transmembrane region" description="Helical" evidence="11">
    <location>
        <begin position="358"/>
        <end position="376"/>
    </location>
</feature>
<dbReference type="GO" id="GO:0006506">
    <property type="term" value="P:GPI anchor biosynthetic process"/>
    <property type="evidence" value="ECO:0007669"/>
    <property type="project" value="UniProtKB-UniPathway"/>
</dbReference>
<evidence type="ECO:0000256" key="3">
    <source>
        <dbReference type="ARBA" id="ARBA00008698"/>
    </source>
</evidence>
<dbReference type="Proteomes" id="UP000694844">
    <property type="component" value="Chromosome 1"/>
</dbReference>
<name>A0A8B8CJM1_CRAVI</name>
<keyword evidence="8 11" id="KW-0256">Endoplasmic reticulum</keyword>
<dbReference type="OrthoDB" id="10252502at2759"/>
<gene>
    <name evidence="13" type="primary">LOC111119818</name>
</gene>
<keyword evidence="6 11" id="KW-0808">Transferase</keyword>
<feature type="transmembrane region" description="Helical" evidence="11">
    <location>
        <begin position="152"/>
        <end position="170"/>
    </location>
</feature>
<feature type="transmembrane region" description="Helical" evidence="11">
    <location>
        <begin position="510"/>
        <end position="531"/>
    </location>
</feature>
<evidence type="ECO:0000256" key="10">
    <source>
        <dbReference type="ARBA" id="ARBA00023136"/>
    </source>
</evidence>
<keyword evidence="12" id="KW-1185">Reference proteome</keyword>
<evidence type="ECO:0000256" key="4">
    <source>
        <dbReference type="ARBA" id="ARBA00022502"/>
    </source>
</evidence>
<dbReference type="InterPro" id="IPR007315">
    <property type="entry name" value="PIG-V/Gpi18"/>
</dbReference>
<proteinExistence type="inferred from homology"/>
<accession>A0A8B8CJM1</accession>
<sequence>MAATDVFEKKLQLFAIQTRCLLILMQLIFNNLIPDHDAGVFNPPSSAGTIHSSGAMDYIVEILLGGLNRWDSLYFIHIAEHGYIYQNSLAFFPLFPFLVHLLANTLCFPVQFILNYNNVLLISALLCNVTLFVLSVKILFRLGRNVLNNTDIAYKACLLFCINPANIFMIAPYSEILYFFLVVYGLLCLESCRKMSAISMFAFSSLARSNGLLNFGFILYENMIFLAITLKSFFTGMSVTKNNSTKNISMSFRIFTFFNILIAQVVYVFISLGLFLVPFILYQIYYVNELFCEKMQSTLAVIPDYLIAYGQEKQYQIRGNSISPWCNFTIPLSYSFVQRSHWGVGFLKYYEFKQIPNFLLALPVTMLSLGCVMSYYKWNKKTCWTLGIESHTVVLKKDDEEQRCVWNNPRLLPYVVHILMLTVFGWMFIHIQVLTRMLFSSSPLLYWFAAYCTTHETKTKVTLRNEYDVLKSTENFSSVETEDNLKHTVMNILLDQILNFKHQMLATKLILVYFLLYVVVGSIMFCNFLPWT</sequence>
<dbReference type="GO" id="GO:0000009">
    <property type="term" value="F:alpha-1,6-mannosyltransferase activity"/>
    <property type="evidence" value="ECO:0007669"/>
    <property type="project" value="InterPro"/>
</dbReference>
<protein>
    <recommendedName>
        <fullName evidence="11">GPI mannosyltransferase 2</fullName>
        <ecNumber evidence="11">2.4.1.-</ecNumber>
    </recommendedName>
</protein>
<dbReference type="GO" id="GO:0004376">
    <property type="term" value="F:GPI mannosyltransferase activity"/>
    <property type="evidence" value="ECO:0007669"/>
    <property type="project" value="InterPro"/>
</dbReference>